<organism evidence="2 3">
    <name type="scientific">Achromobacter insuavis</name>
    <dbReference type="NCBI Taxonomy" id="1287735"/>
    <lineage>
        <taxon>Bacteria</taxon>
        <taxon>Pseudomonadati</taxon>
        <taxon>Pseudomonadota</taxon>
        <taxon>Betaproteobacteria</taxon>
        <taxon>Burkholderiales</taxon>
        <taxon>Alcaligenaceae</taxon>
        <taxon>Achromobacter</taxon>
    </lineage>
</organism>
<evidence type="ECO:0000313" key="2">
    <source>
        <dbReference type="EMBL" id="CAB3632821.1"/>
    </source>
</evidence>
<name>A0A6J5A380_9BURK</name>
<sequence>MRLALALASLLVALLLVSLALPDACGDCAPASACRGDDDAQSPRVAAVWSLSHRFSLLNLPRLSFPSPREAPRICWS</sequence>
<protein>
    <recommendedName>
        <fullName evidence="4">Secreted protein</fullName>
    </recommendedName>
</protein>
<keyword evidence="3" id="KW-1185">Reference proteome</keyword>
<keyword evidence="1" id="KW-0732">Signal</keyword>
<dbReference type="EMBL" id="CADIJR010000005">
    <property type="protein sequence ID" value="CAB3632821.1"/>
    <property type="molecule type" value="Genomic_DNA"/>
</dbReference>
<feature type="signal peptide" evidence="1">
    <location>
        <begin position="1"/>
        <end position="20"/>
    </location>
</feature>
<reference evidence="2 3" key="1">
    <citation type="submission" date="2020-04" db="EMBL/GenBank/DDBJ databases">
        <authorList>
            <person name="De Canck E."/>
        </authorList>
    </citation>
    <scope>NUCLEOTIDE SEQUENCE [LARGE SCALE GENOMIC DNA]</scope>
    <source>
        <strain evidence="2 3">LMG 26845</strain>
    </source>
</reference>
<gene>
    <name evidence="2" type="ORF">LMG26845_01011</name>
</gene>
<dbReference type="GeneID" id="92896856"/>
<evidence type="ECO:0000313" key="3">
    <source>
        <dbReference type="Proteomes" id="UP000507979"/>
    </source>
</evidence>
<dbReference type="Proteomes" id="UP000507979">
    <property type="component" value="Unassembled WGS sequence"/>
</dbReference>
<feature type="chain" id="PRO_5030157486" description="Secreted protein" evidence="1">
    <location>
        <begin position="21"/>
        <end position="77"/>
    </location>
</feature>
<evidence type="ECO:0000256" key="1">
    <source>
        <dbReference type="SAM" id="SignalP"/>
    </source>
</evidence>
<evidence type="ECO:0008006" key="4">
    <source>
        <dbReference type="Google" id="ProtNLM"/>
    </source>
</evidence>
<accession>A0A6J5A380</accession>
<dbReference type="AlphaFoldDB" id="A0A6J5A380"/>
<dbReference type="RefSeq" id="WP_054429020.1">
    <property type="nucleotide sequence ID" value="NZ_CADIJR010000005.1"/>
</dbReference>
<proteinExistence type="predicted"/>